<name>A0A327WEM6_9BACT</name>
<dbReference type="AlphaFoldDB" id="A0A327WEM6"/>
<comment type="caution">
    <text evidence="1">The sequence shown here is derived from an EMBL/GenBank/DDBJ whole genome shotgun (WGS) entry which is preliminary data.</text>
</comment>
<gene>
    <name evidence="1" type="ORF">CLV59_102572</name>
</gene>
<keyword evidence="2" id="KW-1185">Reference proteome</keyword>
<protein>
    <submittedName>
        <fullName evidence="1">Uncharacterized protein</fullName>
    </submittedName>
</protein>
<sequence>MEQIEKIFEQAKACINEMEEYSERLLVKINNFTPDDNELTSNLYTIGADLHTLIDTLSALLGPLKTEIRYQLLHATSDQYMQNFLFLLLKLYTDFRRCTRPLYVISKDLRAPFDKHVRHVFINMQKQNTEDEDFSDIGKVILITGYMLECGISFRKDIMKIIRQEYSLKIEDISALFDESKYGPVPVPLHLYKQQLTKGQPPKPANRKLKWEGNLKQFAELVVELEQKGWIAPIPPGELTTTVNAILSIIDLSGTQVNPSTDTASSLLQYLKPSEREYKIYSKRYKRNFDSINPNIN</sequence>
<reference evidence="1 2" key="1">
    <citation type="submission" date="2018-06" db="EMBL/GenBank/DDBJ databases">
        <title>Genomic Encyclopedia of Archaeal and Bacterial Type Strains, Phase II (KMG-II): from individual species to whole genera.</title>
        <authorList>
            <person name="Goeker M."/>
        </authorList>
    </citation>
    <scope>NUCLEOTIDE SEQUENCE [LARGE SCALE GENOMIC DNA]</scope>
    <source>
        <strain evidence="1 2">DSM 29821</strain>
    </source>
</reference>
<accession>A0A327WEM6</accession>
<dbReference type="RefSeq" id="WP_111591493.1">
    <property type="nucleotide sequence ID" value="NZ_QLMA01000002.1"/>
</dbReference>
<evidence type="ECO:0000313" key="1">
    <source>
        <dbReference type="EMBL" id="RAJ85866.1"/>
    </source>
</evidence>
<dbReference type="Proteomes" id="UP000249819">
    <property type="component" value="Unassembled WGS sequence"/>
</dbReference>
<dbReference type="EMBL" id="QLMA01000002">
    <property type="protein sequence ID" value="RAJ85866.1"/>
    <property type="molecule type" value="Genomic_DNA"/>
</dbReference>
<dbReference type="OrthoDB" id="1454031at2"/>
<organism evidence="1 2">
    <name type="scientific">Chitinophaga dinghuensis</name>
    <dbReference type="NCBI Taxonomy" id="1539050"/>
    <lineage>
        <taxon>Bacteria</taxon>
        <taxon>Pseudomonadati</taxon>
        <taxon>Bacteroidota</taxon>
        <taxon>Chitinophagia</taxon>
        <taxon>Chitinophagales</taxon>
        <taxon>Chitinophagaceae</taxon>
        <taxon>Chitinophaga</taxon>
    </lineage>
</organism>
<evidence type="ECO:0000313" key="2">
    <source>
        <dbReference type="Proteomes" id="UP000249819"/>
    </source>
</evidence>
<proteinExistence type="predicted"/>